<organism evidence="6 7">
    <name type="scientific">Rhododendron griersonianum</name>
    <dbReference type="NCBI Taxonomy" id="479676"/>
    <lineage>
        <taxon>Eukaryota</taxon>
        <taxon>Viridiplantae</taxon>
        <taxon>Streptophyta</taxon>
        <taxon>Embryophyta</taxon>
        <taxon>Tracheophyta</taxon>
        <taxon>Spermatophyta</taxon>
        <taxon>Magnoliopsida</taxon>
        <taxon>eudicotyledons</taxon>
        <taxon>Gunneridae</taxon>
        <taxon>Pentapetalae</taxon>
        <taxon>asterids</taxon>
        <taxon>Ericales</taxon>
        <taxon>Ericaceae</taxon>
        <taxon>Ericoideae</taxon>
        <taxon>Rhodoreae</taxon>
        <taxon>Rhododendron</taxon>
    </lineage>
</organism>
<comment type="similarity">
    <text evidence="4">Belongs to the methyltransferase superfamily. METTL23 family.</text>
</comment>
<dbReference type="GO" id="GO:0005737">
    <property type="term" value="C:cytoplasm"/>
    <property type="evidence" value="ECO:0007669"/>
    <property type="project" value="TreeGrafter"/>
</dbReference>
<dbReference type="GO" id="GO:0008168">
    <property type="term" value="F:methyltransferase activity"/>
    <property type="evidence" value="ECO:0007669"/>
    <property type="project" value="UniProtKB-KW"/>
</dbReference>
<dbReference type="AlphaFoldDB" id="A0AAV6J518"/>
<evidence type="ECO:0000313" key="7">
    <source>
        <dbReference type="Proteomes" id="UP000823749"/>
    </source>
</evidence>
<gene>
    <name evidence="6" type="ORF">RHGRI_022610</name>
</gene>
<feature type="compositionally biased region" description="Low complexity" evidence="5">
    <location>
        <begin position="53"/>
        <end position="72"/>
    </location>
</feature>
<dbReference type="GO" id="GO:0005634">
    <property type="term" value="C:nucleus"/>
    <property type="evidence" value="ECO:0007669"/>
    <property type="project" value="TreeGrafter"/>
</dbReference>
<evidence type="ECO:0000256" key="5">
    <source>
        <dbReference type="SAM" id="MobiDB-lite"/>
    </source>
</evidence>
<keyword evidence="1" id="KW-0489">Methyltransferase</keyword>
<dbReference type="Proteomes" id="UP000823749">
    <property type="component" value="Chromosome 8"/>
</dbReference>
<protein>
    <recommendedName>
        <fullName evidence="8">Methyltransferase family protein</fullName>
    </recommendedName>
</protein>
<dbReference type="Pfam" id="PF10294">
    <property type="entry name" value="Methyltransf_16"/>
    <property type="match status" value="2"/>
</dbReference>
<feature type="region of interest" description="Disordered" evidence="5">
    <location>
        <begin position="41"/>
        <end position="82"/>
    </location>
</feature>
<dbReference type="GO" id="GO:0032259">
    <property type="term" value="P:methylation"/>
    <property type="evidence" value="ECO:0007669"/>
    <property type="project" value="UniProtKB-KW"/>
</dbReference>
<evidence type="ECO:0000313" key="6">
    <source>
        <dbReference type="EMBL" id="KAG5534545.1"/>
    </source>
</evidence>
<evidence type="ECO:0000256" key="2">
    <source>
        <dbReference type="ARBA" id="ARBA00022679"/>
    </source>
</evidence>
<dbReference type="SUPFAM" id="SSF53335">
    <property type="entry name" value="S-adenosyl-L-methionine-dependent methyltransferases"/>
    <property type="match status" value="1"/>
</dbReference>
<evidence type="ECO:0000256" key="3">
    <source>
        <dbReference type="ARBA" id="ARBA00022691"/>
    </source>
</evidence>
<name>A0AAV6J518_9ERIC</name>
<dbReference type="InterPro" id="IPR019410">
    <property type="entry name" value="Methyltransf_16"/>
</dbReference>
<reference evidence="6" key="1">
    <citation type="submission" date="2020-08" db="EMBL/GenBank/DDBJ databases">
        <title>Plant Genome Project.</title>
        <authorList>
            <person name="Zhang R.-G."/>
        </authorList>
    </citation>
    <scope>NUCLEOTIDE SEQUENCE</scope>
    <source>
        <strain evidence="6">WSP0</strain>
        <tissue evidence="6">Leaf</tissue>
    </source>
</reference>
<keyword evidence="3" id="KW-0949">S-adenosyl-L-methionine</keyword>
<comment type="caution">
    <text evidence="6">The sequence shown here is derived from an EMBL/GenBank/DDBJ whole genome shotgun (WGS) entry which is preliminary data.</text>
</comment>
<dbReference type="PANTHER" id="PTHR14614">
    <property type="entry name" value="HEPATOCELLULAR CARCINOMA-ASSOCIATED ANTIGEN"/>
    <property type="match status" value="1"/>
</dbReference>
<dbReference type="InterPro" id="IPR029063">
    <property type="entry name" value="SAM-dependent_MTases_sf"/>
</dbReference>
<dbReference type="EMBL" id="JACTNZ010000008">
    <property type="protein sequence ID" value="KAG5534545.1"/>
    <property type="molecule type" value="Genomic_DNA"/>
</dbReference>
<evidence type="ECO:0008006" key="8">
    <source>
        <dbReference type="Google" id="ProtNLM"/>
    </source>
</evidence>
<evidence type="ECO:0000256" key="1">
    <source>
        <dbReference type="ARBA" id="ARBA00022603"/>
    </source>
</evidence>
<evidence type="ECO:0000256" key="4">
    <source>
        <dbReference type="ARBA" id="ARBA00043988"/>
    </source>
</evidence>
<sequence>MGKTVGFDFGGFFLSSRGTFRTPFHPPSPAQRPVYRRRRLPPAMSNNTDAGDPSPAVTSSSPSSNHHMTTTSRHYFGSSTENSDSSCITIVESMKEDYGLFVWPCSIVLAEYVWQQRLHFSGVSVVELGAGTSLPGLVAAKVGSDVTLTDDVNRPESHLQIAEKNDSSSYSLFVLSLQLSVDTPNGQIGYLMHLIVNEGSEGQLGCPISVLANMRRVSDLNNLNCNVMGLTWGLWDADIFSIHPKIILGADVLYDTSAFDDLFATVAFLLQNSPGSVFITTYHNRSGHHLIEFLMAKWGLKCMKLLDGFSFMPSTKASGLSGNIQLAEIVLNT</sequence>
<accession>A0AAV6J518</accession>
<proteinExistence type="inferred from homology"/>
<keyword evidence="2" id="KW-0808">Transferase</keyword>
<dbReference type="PANTHER" id="PTHR14614:SF164">
    <property type="entry name" value="HISTONE-ARGININE METHYLTRANSFERASE METTL23"/>
    <property type="match status" value="1"/>
</dbReference>
<dbReference type="Gene3D" id="3.40.50.150">
    <property type="entry name" value="Vaccinia Virus protein VP39"/>
    <property type="match status" value="1"/>
</dbReference>
<keyword evidence="7" id="KW-1185">Reference proteome</keyword>